<dbReference type="Proteomes" id="UP000007115">
    <property type="component" value="Unassembled WGS sequence"/>
</dbReference>
<evidence type="ECO:0000256" key="3">
    <source>
        <dbReference type="ARBA" id="ARBA00022729"/>
    </source>
</evidence>
<dbReference type="Gene3D" id="2.60.40.10">
    <property type="entry name" value="Immunoglobulins"/>
    <property type="match status" value="1"/>
</dbReference>
<feature type="compositionally biased region" description="Low complexity" evidence="7">
    <location>
        <begin position="1140"/>
        <end position="1150"/>
    </location>
</feature>
<keyword evidence="3 8" id="KW-0732">Signal</keyword>
<keyword evidence="2" id="KW-0812">Transmembrane</keyword>
<keyword evidence="4" id="KW-1133">Transmembrane helix</keyword>
<feature type="compositionally biased region" description="Polar residues" evidence="7">
    <location>
        <begin position="1564"/>
        <end position="1574"/>
    </location>
</feature>
<dbReference type="PANTHER" id="PTHR24269:SF16">
    <property type="entry name" value="PROTEIN SLG1"/>
    <property type="match status" value="1"/>
</dbReference>
<feature type="signal peptide" evidence="8">
    <location>
        <begin position="1"/>
        <end position="17"/>
    </location>
</feature>
<evidence type="ECO:0000313" key="11">
    <source>
        <dbReference type="Proteomes" id="UP000007115"/>
    </source>
</evidence>
<evidence type="ECO:0000256" key="1">
    <source>
        <dbReference type="ARBA" id="ARBA00004167"/>
    </source>
</evidence>
<dbReference type="RefSeq" id="XP_013952702.1">
    <property type="nucleotide sequence ID" value="XM_014097227.1"/>
</dbReference>
<evidence type="ECO:0000256" key="6">
    <source>
        <dbReference type="ARBA" id="ARBA00023180"/>
    </source>
</evidence>
<dbReference type="STRING" id="413071.G9N4H9"/>
<feature type="region of interest" description="Disordered" evidence="7">
    <location>
        <begin position="1516"/>
        <end position="1630"/>
    </location>
</feature>
<protein>
    <recommendedName>
        <fullName evidence="9">WSC domain-containing protein</fullName>
    </recommendedName>
</protein>
<dbReference type="SMART" id="SM00321">
    <property type="entry name" value="WSC"/>
    <property type="match status" value="5"/>
</dbReference>
<dbReference type="eggNOG" id="KOG4157">
    <property type="taxonomic scope" value="Eukaryota"/>
</dbReference>
<feature type="domain" description="WSC" evidence="9">
    <location>
        <begin position="1189"/>
        <end position="1281"/>
    </location>
</feature>
<dbReference type="OMA" id="MPWEKQA"/>
<dbReference type="InterPro" id="IPR013783">
    <property type="entry name" value="Ig-like_fold"/>
</dbReference>
<dbReference type="InterPro" id="IPR011047">
    <property type="entry name" value="Quinoprotein_ADH-like_sf"/>
</dbReference>
<feature type="chain" id="PRO_5003523957" description="WSC domain-containing protein" evidence="8">
    <location>
        <begin position="18"/>
        <end position="1630"/>
    </location>
</feature>
<evidence type="ECO:0000256" key="4">
    <source>
        <dbReference type="ARBA" id="ARBA00022989"/>
    </source>
</evidence>
<keyword evidence="5" id="KW-0472">Membrane</keyword>
<evidence type="ECO:0000256" key="8">
    <source>
        <dbReference type="SAM" id="SignalP"/>
    </source>
</evidence>
<sequence>MGLAVLIIAAFVGLAKGLASTDTITWGGDNSRAGYQTNHNMDPSVVGSPSFGQLFQTRLPGTYAGSAEQIFSQPLVYTPSGGTKQYVYVATTQNNVYKLDAKTGNIVASRNLHIPFLAADLDGCVDINPNIGITATGVIDPDTDTIYYTSKTYADQTALNKPQGRDAGRYFVHALDVNDLSERPNFPVPLDGIIARNNDLRMFTGGIHHQRTALLHTGQYIYAGFASHCVQYNFTGWIMGWDKTTGQVVEYYATEGKGVPNDIKGAGVWMSGGGIASDDAGSLWFPTGNGYASQLANVPVKGFNPPTSLEEAAVHMTINANGTLNLVDFFMPWEKQALDGADKDLGTSPLEILPSEFSCGDIKRIGVVTGKSGKTYWLNLDNLGGYRNGPNNLDDAIQVYQNDNSVYAGAGVYPLEGGYIYINVIQHPSNIFKFSCTDGVPSFTKVATTPETNAYILGVSHGTTTSLNGQPGTGLLWVTDVQGLNLRIYDAVPKNGLLNMINSFNIPGVMKFTRPVFGDGIVYVGTNQGLFYGFGSPVNAPLNCTSPVAFGNVDLKTSSPSQSVECTALIDVTITGVGLDSTKDFGISGLPTTPLQLAVGESFTIQAKFNPTVVGLISNDIVVNTTNGVGGYSTNTHARLSGTGQSPGPLLSAAPTTITFQGVVTGQDPDGVTETLILNNLGNGPLAIQSVQYSSTSSAGPWQTWNGSGVLTVGKFTFQKMPTSLGPQASAAVQIQFDGSESGTFSGFVTFVSDGGNQTISIAGSSGPAAVALLEFQTPDESGWTKYVNGTPFTFGNVTQNNGRSLKFRITNNAAKGGVNLSLTVSKPPFGVAGLIRAINQVDLAEGTSLAPGESANATLTCTVPKSQWDVDPYNGTAQWTLNTNDPSLGKQFIQFFCEAVSEQAPPLLPNSDQGRYRYIGCYKENNPGRQLSNQLYGDAANTNAMCISACAEKNYAYCGTQYHTECWGGNTIPSLKVDDSNCNYYCGGDINQVCGGNGDGTAAYISLFADALQPGDGSTNPPPPTGGPVVNPGVDGYASIGCYTEATDTRALPHGVDTDKRTVTQCVDACKINHYAYAGVEYGGECWCGDSFGDGAVSAPITECAMTCNDNSTEYCGGPNRLNVYKLDTTVISTTASTAAGTATVTSPAEGTTTSPPDESTTAIPTTTGVSSSSPIPTGPIVNPGQDGYRSIGCYTEATDARALANFIKTTDETVADCLEACKADGYTYAGLEYGGECWCDDSFGKGSIPAPIEECSMTCNGNSTEFCGGSNRLNVYQLKNLAGTTSAPSTTVPISSSTTAVVTPTGPAIKKYVRNYAFQGCWEEPPNDRTIIEQMYANDSMTLESCADFCKSFTYFGTEYGRECYCGNVLKEGSQKAANQDDCSFPCAGNDKEYCGAGSRLELYKLLANATTTSLPSSTPTPPSDVTDPVIFHGNKNFTFYGCFAEPSAGKLMDNQVYNNDTTMTPQVCFSHCAQYKYAGVEYGQECWCGDSLNLAGLEDSTPGKNVTISECNIRERQPTPGGTETGAHGEDADYNLDEPYASTMLGESPSAQVAERRQKTTQKPTANQAEGQTLAEMQANFPPLPTSTVKATKPTITTKNHDKQTQEQEPKRREHRSEHQEEIEDEE</sequence>
<accession>G9N4H9</accession>
<comment type="caution">
    <text evidence="10">The sequence shown here is derived from an EMBL/GenBank/DDBJ whole genome shotgun (WGS) entry which is preliminary data.</text>
</comment>
<dbReference type="InParanoid" id="G9N4H9"/>
<dbReference type="PANTHER" id="PTHR24269">
    <property type="entry name" value="KREMEN PROTEIN"/>
    <property type="match status" value="1"/>
</dbReference>
<feature type="region of interest" description="Disordered" evidence="7">
    <location>
        <begin position="1140"/>
        <end position="1183"/>
    </location>
</feature>
<dbReference type="GO" id="GO:0005886">
    <property type="term" value="C:plasma membrane"/>
    <property type="evidence" value="ECO:0007669"/>
    <property type="project" value="TreeGrafter"/>
</dbReference>
<comment type="subcellular location">
    <subcellularLocation>
        <location evidence="1">Membrane</location>
        <topology evidence="1">Single-pass membrane protein</topology>
    </subcellularLocation>
</comment>
<dbReference type="InterPro" id="IPR051836">
    <property type="entry name" value="Kremen_rcpt"/>
</dbReference>
<keyword evidence="11" id="KW-1185">Reference proteome</keyword>
<reference evidence="10 11" key="1">
    <citation type="journal article" date="2011" name="Genome Biol.">
        <title>Comparative genome sequence analysis underscores mycoparasitism as the ancestral life style of Trichoderma.</title>
        <authorList>
            <person name="Kubicek C.P."/>
            <person name="Herrera-Estrella A."/>
            <person name="Seidl-Seiboth V."/>
            <person name="Martinez D.A."/>
            <person name="Druzhinina I.S."/>
            <person name="Thon M."/>
            <person name="Zeilinger S."/>
            <person name="Casas-Flores S."/>
            <person name="Horwitz B.A."/>
            <person name="Mukherjee P.K."/>
            <person name="Mukherjee M."/>
            <person name="Kredics L."/>
            <person name="Alcaraz L.D."/>
            <person name="Aerts A."/>
            <person name="Antal Z."/>
            <person name="Atanasova L."/>
            <person name="Cervantes-Badillo M.G."/>
            <person name="Challacombe J."/>
            <person name="Chertkov O."/>
            <person name="McCluskey K."/>
            <person name="Coulpier F."/>
            <person name="Deshpande N."/>
            <person name="von Doehren H."/>
            <person name="Ebbole D.J."/>
            <person name="Esquivel-Naranjo E.U."/>
            <person name="Fekete E."/>
            <person name="Flipphi M."/>
            <person name="Glaser F."/>
            <person name="Gomez-Rodriguez E.Y."/>
            <person name="Gruber S."/>
            <person name="Han C."/>
            <person name="Henrissat B."/>
            <person name="Hermosa R."/>
            <person name="Hernandez-Onate M."/>
            <person name="Karaffa L."/>
            <person name="Kosti I."/>
            <person name="Le Crom S."/>
            <person name="Lindquist E."/>
            <person name="Lucas S."/>
            <person name="Luebeck M."/>
            <person name="Luebeck P.S."/>
            <person name="Margeot A."/>
            <person name="Metz B."/>
            <person name="Misra M."/>
            <person name="Nevalainen H."/>
            <person name="Omann M."/>
            <person name="Packer N."/>
            <person name="Perrone G."/>
            <person name="Uresti-Rivera E.E."/>
            <person name="Salamov A."/>
            <person name="Schmoll M."/>
            <person name="Seiboth B."/>
            <person name="Shapiro H."/>
            <person name="Sukno S."/>
            <person name="Tamayo-Ramos J.A."/>
            <person name="Tisch D."/>
            <person name="Wiest A."/>
            <person name="Wilkinson H.H."/>
            <person name="Zhang M."/>
            <person name="Coutinho P.M."/>
            <person name="Kenerley C.M."/>
            <person name="Monte E."/>
            <person name="Baker S.E."/>
            <person name="Grigoriev I.V."/>
        </authorList>
    </citation>
    <scope>NUCLEOTIDE SEQUENCE [LARGE SCALE GENOMIC DNA]</scope>
    <source>
        <strain evidence="11">Gv29-8 / FGSC 10586</strain>
    </source>
</reference>
<evidence type="ECO:0000259" key="9">
    <source>
        <dbReference type="PROSITE" id="PS51212"/>
    </source>
</evidence>
<evidence type="ECO:0000256" key="2">
    <source>
        <dbReference type="ARBA" id="ARBA00022692"/>
    </source>
</evidence>
<gene>
    <name evidence="10" type="ORF">TRIVIDRAFT_204642</name>
</gene>
<dbReference type="HOGENOM" id="CLU_000702_0_0_1"/>
<dbReference type="SUPFAM" id="SSF50998">
    <property type="entry name" value="Quinoprotein alcohol dehydrogenase-like"/>
    <property type="match status" value="1"/>
</dbReference>
<dbReference type="OrthoDB" id="5985073at2759"/>
<feature type="domain" description="WSC" evidence="9">
    <location>
        <begin position="916"/>
        <end position="1009"/>
    </location>
</feature>
<keyword evidence="6" id="KW-0325">Glycoprotein</keyword>
<feature type="compositionally biased region" description="Polar residues" evidence="7">
    <location>
        <begin position="1589"/>
        <end position="1601"/>
    </location>
</feature>
<dbReference type="PROSITE" id="PS51212">
    <property type="entry name" value="WSC"/>
    <property type="match status" value="5"/>
</dbReference>
<evidence type="ECO:0000256" key="5">
    <source>
        <dbReference type="ARBA" id="ARBA00023136"/>
    </source>
</evidence>
<feature type="domain" description="WSC" evidence="9">
    <location>
        <begin position="1317"/>
        <end position="1409"/>
    </location>
</feature>
<organism evidence="10 11">
    <name type="scientific">Hypocrea virens (strain Gv29-8 / FGSC 10586)</name>
    <name type="common">Gliocladium virens</name>
    <name type="synonym">Trichoderma virens</name>
    <dbReference type="NCBI Taxonomy" id="413071"/>
    <lineage>
        <taxon>Eukaryota</taxon>
        <taxon>Fungi</taxon>
        <taxon>Dikarya</taxon>
        <taxon>Ascomycota</taxon>
        <taxon>Pezizomycotina</taxon>
        <taxon>Sordariomycetes</taxon>
        <taxon>Hypocreomycetidae</taxon>
        <taxon>Hypocreales</taxon>
        <taxon>Hypocreaceae</taxon>
        <taxon>Trichoderma</taxon>
    </lineage>
</organism>
<dbReference type="GeneID" id="25790306"/>
<dbReference type="Pfam" id="PF01822">
    <property type="entry name" value="WSC"/>
    <property type="match status" value="5"/>
</dbReference>
<proteinExistence type="predicted"/>
<feature type="domain" description="WSC" evidence="9">
    <location>
        <begin position="1037"/>
        <end position="1129"/>
    </location>
</feature>
<feature type="domain" description="WSC" evidence="9">
    <location>
        <begin position="1439"/>
        <end position="1543"/>
    </location>
</feature>
<feature type="compositionally biased region" description="Basic and acidic residues" evidence="7">
    <location>
        <begin position="1602"/>
        <end position="1623"/>
    </location>
</feature>
<evidence type="ECO:0000256" key="7">
    <source>
        <dbReference type="SAM" id="MobiDB-lite"/>
    </source>
</evidence>
<dbReference type="EMBL" id="ABDF02000086">
    <property type="protein sequence ID" value="EHK18504.1"/>
    <property type="molecule type" value="Genomic_DNA"/>
</dbReference>
<evidence type="ECO:0000313" key="10">
    <source>
        <dbReference type="EMBL" id="EHK18504.1"/>
    </source>
</evidence>
<feature type="compositionally biased region" description="Polar residues" evidence="7">
    <location>
        <begin position="1151"/>
        <end position="1177"/>
    </location>
</feature>
<name>G9N4H9_HYPVG</name>
<dbReference type="InterPro" id="IPR002889">
    <property type="entry name" value="WSC_carb-bd"/>
</dbReference>
<dbReference type="VEuPathDB" id="FungiDB:TRIVIDRAFT_204642"/>